<sequence>MAYEKLGAQPLDYNPCRYGTSKLLFRGPKRRLEGNYAAFLGGTQTYGKFIAQPFPALTEAQTGVPCVNLGWSNAGLDVLLNEAEIIAAASRAAVTVLQVPGAQNLYPEVDFTEFHFIRHLLHHLVEVSEDRFAAVRRELQEAWIARMTLLLRRIEAPVVLLWMSGHAPHQDANDLGIAADPAFVTSSMLQAVRGRAARLIDASLSAAALAEGTDGMVHSEFEANIAAELPGPAAHRDVAQQLAPIVTQYAGQ</sequence>
<dbReference type="EMBL" id="QCYH01000002">
    <property type="protein sequence ID" value="PVA11351.1"/>
    <property type="molecule type" value="Genomic_DNA"/>
</dbReference>
<dbReference type="RefSeq" id="WP_108691324.1">
    <property type="nucleotide sequence ID" value="NZ_QCYH01000002.1"/>
</dbReference>
<gene>
    <name evidence="2" type="ORF">DC366_03810</name>
</gene>
<dbReference type="Pfam" id="PF20078">
    <property type="entry name" value="DUF6473"/>
    <property type="match status" value="1"/>
</dbReference>
<proteinExistence type="predicted"/>
<name>A0A2T7GAA4_9RHOB</name>
<protein>
    <recommendedName>
        <fullName evidence="1">DUF6473 domain-containing protein</fullName>
    </recommendedName>
</protein>
<accession>A0A2T7GAA4</accession>
<dbReference type="OrthoDB" id="7838347at2"/>
<comment type="caution">
    <text evidence="2">The sequence shown here is derived from an EMBL/GenBank/DDBJ whole genome shotgun (WGS) entry which is preliminary data.</text>
</comment>
<feature type="domain" description="DUF6473" evidence="1">
    <location>
        <begin position="103"/>
        <end position="248"/>
    </location>
</feature>
<keyword evidence="3" id="KW-1185">Reference proteome</keyword>
<reference evidence="2 3" key="1">
    <citation type="submission" date="2018-04" db="EMBL/GenBank/DDBJ databases">
        <title>Pelagivirga bohaiensis gen. nov., sp. nov., a bacterium isolated from the Bohai Sea.</title>
        <authorList>
            <person name="Ji X."/>
        </authorList>
    </citation>
    <scope>NUCLEOTIDE SEQUENCE [LARGE SCALE GENOMIC DNA]</scope>
    <source>
        <strain evidence="2 3">BH-SD19</strain>
    </source>
</reference>
<evidence type="ECO:0000313" key="3">
    <source>
        <dbReference type="Proteomes" id="UP000244446"/>
    </source>
</evidence>
<organism evidence="2 3">
    <name type="scientific">Pelagivirga sediminicola</name>
    <dbReference type="NCBI Taxonomy" id="2170575"/>
    <lineage>
        <taxon>Bacteria</taxon>
        <taxon>Pseudomonadati</taxon>
        <taxon>Pseudomonadota</taxon>
        <taxon>Alphaproteobacteria</taxon>
        <taxon>Rhodobacterales</taxon>
        <taxon>Paracoccaceae</taxon>
        <taxon>Pelagivirga</taxon>
    </lineage>
</organism>
<evidence type="ECO:0000313" key="2">
    <source>
        <dbReference type="EMBL" id="PVA11351.1"/>
    </source>
</evidence>
<dbReference type="InterPro" id="IPR045524">
    <property type="entry name" value="DUF6473"/>
</dbReference>
<evidence type="ECO:0000259" key="1">
    <source>
        <dbReference type="Pfam" id="PF20078"/>
    </source>
</evidence>
<dbReference type="Proteomes" id="UP000244446">
    <property type="component" value="Unassembled WGS sequence"/>
</dbReference>
<dbReference type="AlphaFoldDB" id="A0A2T7GAA4"/>